<evidence type="ECO:0000259" key="1">
    <source>
        <dbReference type="PROSITE" id="PS50801"/>
    </source>
</evidence>
<gene>
    <name evidence="2" type="ORF">NIIDNTM18_04050</name>
</gene>
<accession>A0A6S6P1D4</accession>
<proteinExistence type="predicted"/>
<dbReference type="InterPro" id="IPR002645">
    <property type="entry name" value="STAS_dom"/>
</dbReference>
<dbReference type="SUPFAM" id="SSF52091">
    <property type="entry name" value="SpoIIaa-like"/>
    <property type="match status" value="1"/>
</dbReference>
<evidence type="ECO:0000313" key="3">
    <source>
        <dbReference type="Proteomes" id="UP000515734"/>
    </source>
</evidence>
<dbReference type="InterPro" id="IPR036513">
    <property type="entry name" value="STAS_dom_sf"/>
</dbReference>
<evidence type="ECO:0000313" key="2">
    <source>
        <dbReference type="EMBL" id="BCI51127.1"/>
    </source>
</evidence>
<sequence>MTITSTSTASAGAFHSSGFHYGNPSFDCEGVRMRARCRQLATVVSVTGDIDAGNLSCVADYATRFVLAEKPFILDLTGVNSFGADALSLFYDIDARCAEAGVEWSVIGSQPVLQVLRASGTLNDMPVTASVPEALHHFSEGILARRRLLPLLTKTA</sequence>
<dbReference type="Gene3D" id="3.30.750.24">
    <property type="entry name" value="STAS domain"/>
    <property type="match status" value="1"/>
</dbReference>
<dbReference type="AlphaFoldDB" id="A0A6S6P1D4"/>
<organism evidence="2 3">
    <name type="scientific">Mycolicibacterium litorale</name>
    <dbReference type="NCBI Taxonomy" id="758802"/>
    <lineage>
        <taxon>Bacteria</taxon>
        <taxon>Bacillati</taxon>
        <taxon>Actinomycetota</taxon>
        <taxon>Actinomycetes</taxon>
        <taxon>Mycobacteriales</taxon>
        <taxon>Mycobacteriaceae</taxon>
        <taxon>Mycolicibacterium</taxon>
    </lineage>
</organism>
<dbReference type="PROSITE" id="PS50801">
    <property type="entry name" value="STAS"/>
    <property type="match status" value="1"/>
</dbReference>
<feature type="domain" description="STAS" evidence="1">
    <location>
        <begin position="43"/>
        <end position="138"/>
    </location>
</feature>
<dbReference type="RefSeq" id="WP_185294134.1">
    <property type="nucleotide sequence ID" value="NZ_AP023287.1"/>
</dbReference>
<dbReference type="EMBL" id="AP023287">
    <property type="protein sequence ID" value="BCI51127.1"/>
    <property type="molecule type" value="Genomic_DNA"/>
</dbReference>
<dbReference type="Pfam" id="PF01740">
    <property type="entry name" value="STAS"/>
    <property type="match status" value="1"/>
</dbReference>
<reference evidence="2 3" key="1">
    <citation type="submission" date="2020-07" db="EMBL/GenBank/DDBJ databases">
        <title>Complete genome sequence of Mycolicibacterium litorale like strain isolated from cardiac implantable electronic device infection.</title>
        <authorList>
            <person name="Fukano H."/>
            <person name="Miyama H."/>
            <person name="Hoshino Y."/>
        </authorList>
    </citation>
    <scope>NUCLEOTIDE SEQUENCE [LARGE SCALE GENOMIC DNA]</scope>
    <source>
        <strain evidence="2 3">NIIDNTM18</strain>
    </source>
</reference>
<protein>
    <submittedName>
        <fullName evidence="2">Anti-sigma factor antagonist</fullName>
    </submittedName>
</protein>
<dbReference type="CDD" id="cd07043">
    <property type="entry name" value="STAS_anti-anti-sigma_factors"/>
    <property type="match status" value="1"/>
</dbReference>
<name>A0A6S6P1D4_9MYCO</name>
<dbReference type="Proteomes" id="UP000515734">
    <property type="component" value="Chromosome"/>
</dbReference>